<evidence type="ECO:0000313" key="5">
    <source>
        <dbReference type="Proteomes" id="UP000095751"/>
    </source>
</evidence>
<gene>
    <name evidence="4" type="ORF">FRACYDRAFT_157197</name>
</gene>
<sequence length="572" mass="62470">ELKNLLQRLDGKQYPCYHDIDTPLNRGWNYPQFTLFCEKAQSDPFAAPTRCRIVIDAAHAGFPRNLYSNRIRSMALGDYLLRVLHGACKRLGADTSMSGSGGGGWSGNKGGDIQVLEPCQSILEQSAVFIDPTNGNIVAQITVNLPARGRSILGHAAETIFSQTLPSMIERMYYTSLSADRLKNHIEMIEDQVWLQEQLKYRNIVSFIRNGAILPRKSGADDRPMDGNPVPFKSPSRLEIDFILPNSKTKITGMGIPLGITLICGGGFHGKSTLLQTITLGLYPKIPGDGREFCMTSVDACKVRAEDGRNVTAVDISNFINNLPFGRDTTCFSTEDASGSTSQATNIIEAIECGANALLIDEDTCATNLMIRDDKMMQLVAADKEPITPFVRIVRSLYDDCQVSSVMVIGGTGDYFDVADNVLVMDSYVCFDATERAKTIAASSTKSSALPHAASQCVKFRPTKSKRFINGNSFVPNGKVKTISQNSIVFGETELDLSCLEQLVSKAQTTAILAALQRLPEQTKGRSLTDTLEQLGKLIDKEGVASLTPGQYHGGMARPRLYEIAGAINRLR</sequence>
<dbReference type="InterPro" id="IPR019195">
    <property type="entry name" value="ABC_ATPase_put"/>
</dbReference>
<dbReference type="Proteomes" id="UP000095751">
    <property type="component" value="Unassembled WGS sequence"/>
</dbReference>
<dbReference type="Pfam" id="PF21117">
    <property type="entry name" value="MRB1590_C"/>
    <property type="match status" value="1"/>
</dbReference>
<dbReference type="InterPro" id="IPR027417">
    <property type="entry name" value="P-loop_NTPase"/>
</dbReference>
<dbReference type="AlphaFoldDB" id="A0A1E7F5Q6"/>
<keyword evidence="5" id="KW-1185">Reference proteome</keyword>
<dbReference type="Pfam" id="PF09818">
    <property type="entry name" value="ABC_ATPase"/>
    <property type="match status" value="1"/>
</dbReference>
<reference evidence="4 5" key="1">
    <citation type="submission" date="2016-09" db="EMBL/GenBank/DDBJ databases">
        <title>Extensive genetic diversity and differential bi-allelic expression allows diatom success in the polar Southern Ocean.</title>
        <authorList>
            <consortium name="DOE Joint Genome Institute"/>
            <person name="Mock T."/>
            <person name="Otillar R.P."/>
            <person name="Strauss J."/>
            <person name="Dupont C."/>
            <person name="Frickenhaus S."/>
            <person name="Maumus F."/>
            <person name="Mcmullan M."/>
            <person name="Sanges R."/>
            <person name="Schmutz J."/>
            <person name="Toseland A."/>
            <person name="Valas R."/>
            <person name="Veluchamy A."/>
            <person name="Ward B.J."/>
            <person name="Allen A."/>
            <person name="Barry K."/>
            <person name="Falciatore A."/>
            <person name="Ferrante M."/>
            <person name="Fortunato A.E."/>
            <person name="Gloeckner G."/>
            <person name="Gruber A."/>
            <person name="Hipkin R."/>
            <person name="Janech M."/>
            <person name="Kroth P."/>
            <person name="Leese F."/>
            <person name="Lindquist E."/>
            <person name="Lyon B.R."/>
            <person name="Martin J."/>
            <person name="Mayer C."/>
            <person name="Parker M."/>
            <person name="Quesneville H."/>
            <person name="Raymond J."/>
            <person name="Uhlig C."/>
            <person name="Valentin K.U."/>
            <person name="Worden A.Z."/>
            <person name="Armbrust E.V."/>
            <person name="Bowler C."/>
            <person name="Green B."/>
            <person name="Moulton V."/>
            <person name="Van Oosterhout C."/>
            <person name="Grigoriev I."/>
        </authorList>
    </citation>
    <scope>NUCLEOTIDE SEQUENCE [LARGE SCALE GENOMIC DNA]</scope>
    <source>
        <strain evidence="4 5">CCMP1102</strain>
    </source>
</reference>
<dbReference type="Pfam" id="PF20446">
    <property type="entry name" value="ABC_N"/>
    <property type="match status" value="1"/>
</dbReference>
<dbReference type="EMBL" id="KV784361">
    <property type="protein sequence ID" value="OEU13486.1"/>
    <property type="molecule type" value="Genomic_DNA"/>
</dbReference>
<proteinExistence type="predicted"/>
<dbReference type="PANTHER" id="PTHR38149">
    <property type="entry name" value="ATPASE"/>
    <property type="match status" value="1"/>
</dbReference>
<dbReference type="OrthoDB" id="38274at2759"/>
<feature type="domain" description="ATPase of the ABC class C-terminal" evidence="1">
    <location>
        <begin position="180"/>
        <end position="449"/>
    </location>
</feature>
<dbReference type="InterPro" id="IPR046834">
    <property type="entry name" value="ABC_ATPase_C"/>
</dbReference>
<organism evidence="4 5">
    <name type="scientific">Fragilariopsis cylindrus CCMP1102</name>
    <dbReference type="NCBI Taxonomy" id="635003"/>
    <lineage>
        <taxon>Eukaryota</taxon>
        <taxon>Sar</taxon>
        <taxon>Stramenopiles</taxon>
        <taxon>Ochrophyta</taxon>
        <taxon>Bacillariophyta</taxon>
        <taxon>Bacillariophyceae</taxon>
        <taxon>Bacillariophycidae</taxon>
        <taxon>Bacillariales</taxon>
        <taxon>Bacillariaceae</taxon>
        <taxon>Fragilariopsis</taxon>
    </lineage>
</organism>
<feature type="non-terminal residue" evidence="4">
    <location>
        <position position="572"/>
    </location>
</feature>
<evidence type="ECO:0000313" key="4">
    <source>
        <dbReference type="EMBL" id="OEU13486.1"/>
    </source>
</evidence>
<dbReference type="InterPro" id="IPR046833">
    <property type="entry name" value="ABC_N"/>
</dbReference>
<name>A0A1E7F5Q6_9STRA</name>
<dbReference type="PANTHER" id="PTHR38149:SF1">
    <property type="entry name" value="ATPASE"/>
    <property type="match status" value="1"/>
</dbReference>
<accession>A0A1E7F5Q6</accession>
<dbReference type="InterPro" id="IPR049069">
    <property type="entry name" value="MRB1590-like_C"/>
</dbReference>
<dbReference type="KEGG" id="fcy:FRACYDRAFT_157197"/>
<dbReference type="SUPFAM" id="SSF52540">
    <property type="entry name" value="P-loop containing nucleoside triphosphate hydrolases"/>
    <property type="match status" value="1"/>
</dbReference>
<evidence type="ECO:0008006" key="6">
    <source>
        <dbReference type="Google" id="ProtNLM"/>
    </source>
</evidence>
<feature type="domain" description="MRB1590-like C-terminal" evidence="3">
    <location>
        <begin position="479"/>
        <end position="572"/>
    </location>
</feature>
<evidence type="ECO:0000259" key="3">
    <source>
        <dbReference type="Pfam" id="PF21117"/>
    </source>
</evidence>
<evidence type="ECO:0000259" key="2">
    <source>
        <dbReference type="Pfam" id="PF20446"/>
    </source>
</evidence>
<evidence type="ECO:0000259" key="1">
    <source>
        <dbReference type="Pfam" id="PF09818"/>
    </source>
</evidence>
<protein>
    <recommendedName>
        <fullName evidence="6">P-loop containing nucleoside triphosphate hydrolase protein</fullName>
    </recommendedName>
</protein>
<dbReference type="InParanoid" id="A0A1E7F5Q6"/>
<feature type="non-terminal residue" evidence="4">
    <location>
        <position position="1"/>
    </location>
</feature>
<feature type="domain" description="ATPase of the ABC class N-terminal" evidence="2">
    <location>
        <begin position="1"/>
        <end position="173"/>
    </location>
</feature>